<dbReference type="SUPFAM" id="SSF103473">
    <property type="entry name" value="MFS general substrate transporter"/>
    <property type="match status" value="1"/>
</dbReference>
<organism evidence="7 8">
    <name type="scientific">Amycolatopsis eburnea</name>
    <dbReference type="NCBI Taxonomy" id="2267691"/>
    <lineage>
        <taxon>Bacteria</taxon>
        <taxon>Bacillati</taxon>
        <taxon>Actinomycetota</taxon>
        <taxon>Actinomycetes</taxon>
        <taxon>Pseudonocardiales</taxon>
        <taxon>Pseudonocardiaceae</taxon>
        <taxon>Amycolatopsis</taxon>
    </lineage>
</organism>
<feature type="domain" description="Major facilitator superfamily (MFS) profile" evidence="6">
    <location>
        <begin position="10"/>
        <end position="460"/>
    </location>
</feature>
<keyword evidence="4 5" id="KW-0472">Membrane</keyword>
<dbReference type="EMBL" id="RSEC01000036">
    <property type="protein sequence ID" value="RSD19474.1"/>
    <property type="molecule type" value="Genomic_DNA"/>
</dbReference>
<proteinExistence type="predicted"/>
<comment type="subcellular location">
    <subcellularLocation>
        <location evidence="1">Cell membrane</location>
        <topology evidence="1">Multi-pass membrane protein</topology>
    </subcellularLocation>
</comment>
<comment type="caution">
    <text evidence="7">The sequence shown here is derived from an EMBL/GenBank/DDBJ whole genome shotgun (WGS) entry which is preliminary data.</text>
</comment>
<feature type="transmembrane region" description="Helical" evidence="5">
    <location>
        <begin position="101"/>
        <end position="122"/>
    </location>
</feature>
<reference evidence="7 8" key="1">
    <citation type="submission" date="2018-12" db="EMBL/GenBank/DDBJ databases">
        <title>Amycolatopsis eburnea sp. nov. actinomycete associate with arbuscular mycorrhiza fungal spore.</title>
        <authorList>
            <person name="Lumyong S."/>
            <person name="Chaiya L."/>
        </authorList>
    </citation>
    <scope>NUCLEOTIDE SEQUENCE [LARGE SCALE GENOMIC DNA]</scope>
    <source>
        <strain evidence="7 8">GLM-1</strain>
    </source>
</reference>
<name>A0A3R9F9Z3_9PSEU</name>
<feature type="transmembrane region" description="Helical" evidence="5">
    <location>
        <begin position="168"/>
        <end position="189"/>
    </location>
</feature>
<protein>
    <submittedName>
        <fullName evidence="7">MFS transporter</fullName>
    </submittedName>
</protein>
<evidence type="ECO:0000313" key="8">
    <source>
        <dbReference type="Proteomes" id="UP000267081"/>
    </source>
</evidence>
<dbReference type="PROSITE" id="PS50850">
    <property type="entry name" value="MFS"/>
    <property type="match status" value="1"/>
</dbReference>
<dbReference type="GO" id="GO:0022857">
    <property type="term" value="F:transmembrane transporter activity"/>
    <property type="evidence" value="ECO:0007669"/>
    <property type="project" value="InterPro"/>
</dbReference>
<dbReference type="InterPro" id="IPR011701">
    <property type="entry name" value="MFS"/>
</dbReference>
<dbReference type="InterPro" id="IPR020846">
    <property type="entry name" value="MFS_dom"/>
</dbReference>
<dbReference type="RefSeq" id="WP_125308191.1">
    <property type="nucleotide sequence ID" value="NZ_RSEC01000036.1"/>
</dbReference>
<feature type="transmembrane region" description="Helical" evidence="5">
    <location>
        <begin position="334"/>
        <end position="356"/>
    </location>
</feature>
<feature type="transmembrane region" description="Helical" evidence="5">
    <location>
        <begin position="362"/>
        <end position="384"/>
    </location>
</feature>
<keyword evidence="8" id="KW-1185">Reference proteome</keyword>
<evidence type="ECO:0000259" key="6">
    <source>
        <dbReference type="PROSITE" id="PS50850"/>
    </source>
</evidence>
<evidence type="ECO:0000256" key="2">
    <source>
        <dbReference type="ARBA" id="ARBA00022692"/>
    </source>
</evidence>
<accession>A0A3R9F9Z3</accession>
<dbReference type="AlphaFoldDB" id="A0A3R9F9Z3"/>
<feature type="transmembrane region" description="Helical" evidence="5">
    <location>
        <begin position="275"/>
        <end position="294"/>
    </location>
</feature>
<dbReference type="PANTHER" id="PTHR42718">
    <property type="entry name" value="MAJOR FACILITATOR SUPERFAMILY MULTIDRUG TRANSPORTER MFSC"/>
    <property type="match status" value="1"/>
</dbReference>
<dbReference type="Gene3D" id="1.20.1720.10">
    <property type="entry name" value="Multidrug resistance protein D"/>
    <property type="match status" value="1"/>
</dbReference>
<dbReference type="Proteomes" id="UP000267081">
    <property type="component" value="Unassembled WGS sequence"/>
</dbReference>
<feature type="transmembrane region" description="Helical" evidence="5">
    <location>
        <begin position="396"/>
        <end position="423"/>
    </location>
</feature>
<dbReference type="Pfam" id="PF07690">
    <property type="entry name" value="MFS_1"/>
    <property type="match status" value="1"/>
</dbReference>
<dbReference type="CDD" id="cd17321">
    <property type="entry name" value="MFS_MMR_MDR_like"/>
    <property type="match status" value="1"/>
</dbReference>
<evidence type="ECO:0000256" key="1">
    <source>
        <dbReference type="ARBA" id="ARBA00004651"/>
    </source>
</evidence>
<keyword evidence="3 5" id="KW-1133">Transmembrane helix</keyword>
<dbReference type="Gene3D" id="1.20.1250.20">
    <property type="entry name" value="MFS general substrate transporter like domains"/>
    <property type="match status" value="1"/>
</dbReference>
<feature type="transmembrane region" description="Helical" evidence="5">
    <location>
        <begin position="435"/>
        <end position="455"/>
    </location>
</feature>
<feature type="transmembrane region" description="Helical" evidence="5">
    <location>
        <begin position="300"/>
        <end position="322"/>
    </location>
</feature>
<gene>
    <name evidence="7" type="ORF">EIY87_14310</name>
</gene>
<feature type="transmembrane region" description="Helical" evidence="5">
    <location>
        <begin position="134"/>
        <end position="156"/>
    </location>
</feature>
<dbReference type="PANTHER" id="PTHR42718:SF39">
    <property type="entry name" value="ACTINORHODIN TRANSPORTER-RELATED"/>
    <property type="match status" value="1"/>
</dbReference>
<feature type="transmembrane region" description="Helical" evidence="5">
    <location>
        <begin position="225"/>
        <end position="246"/>
    </location>
</feature>
<keyword evidence="2 5" id="KW-0812">Transmembrane</keyword>
<evidence type="ECO:0000256" key="3">
    <source>
        <dbReference type="ARBA" id="ARBA00022989"/>
    </source>
</evidence>
<evidence type="ECO:0000313" key="7">
    <source>
        <dbReference type="EMBL" id="RSD19474.1"/>
    </source>
</evidence>
<evidence type="ECO:0000256" key="4">
    <source>
        <dbReference type="ARBA" id="ARBA00023136"/>
    </source>
</evidence>
<feature type="transmembrane region" description="Helical" evidence="5">
    <location>
        <begin position="201"/>
        <end position="219"/>
    </location>
</feature>
<feature type="transmembrane region" description="Helical" evidence="5">
    <location>
        <begin position="45"/>
        <end position="64"/>
    </location>
</feature>
<feature type="transmembrane region" description="Helical" evidence="5">
    <location>
        <begin position="76"/>
        <end position="95"/>
    </location>
</feature>
<dbReference type="GO" id="GO:0005886">
    <property type="term" value="C:plasma membrane"/>
    <property type="evidence" value="ECO:0007669"/>
    <property type="project" value="UniProtKB-SubCell"/>
</dbReference>
<dbReference type="OrthoDB" id="4532109at2"/>
<sequence length="478" mass="49294">MEKHPLRWWALAVAVLAVLVDMIDNQIVAVALPTIQRELGTGDSALQWISAGYALGFALTLITGGRLGDRHGTKKLFLAGMVVFTGASLAAGLAGHVGVLIAARVVQGVGSGLMVPQVLSFIHSEFDEKERPKAMTFYAGAFPIGGLAGPLLGGVLTQANLFDTGWRAIFLVNLPIGVLALIGALITMPSRPGFFRHRMDFGGLLLLTAGLFAIFYPLVQGRELGWPTWSIVLMVAAVPVFAVFAVHQRLLAKRGGEPLVPPALLKYRSLSGGQAVMLCINTAVGVFFILTLHLQLGLGFSPLAAALTFAPSTIGIVVGNVLGMQLAPKLGRAFTAASIVVLLASLVAIAVVVQVLGHDLNVWALLAPVIGFGLGMGAVLNSLFGVSMSEIQMQQAGAASGLVNTTVQLGTATGIALFGTVFFSRLGNGFESATVSAIAVSVGVLVLALLFTTALPGKKNAAAPAGAAAGEHAGASAR</sequence>
<evidence type="ECO:0000256" key="5">
    <source>
        <dbReference type="SAM" id="Phobius"/>
    </source>
</evidence>
<dbReference type="InterPro" id="IPR036259">
    <property type="entry name" value="MFS_trans_sf"/>
</dbReference>